<gene>
    <name evidence="1" type="ORF">CYMTET_43589</name>
</gene>
<sequence>MLSMAARIGRGSLNEWMVPAGMLATFFRFFWKDKHLAVKDSPNCSVEALRWVLEQPRLGRNGPLFVTKDTKGKLGPPTHTYFAVPHCQHATS</sequence>
<protein>
    <submittedName>
        <fullName evidence="1">Uncharacterized protein</fullName>
    </submittedName>
</protein>
<name>A0AAE0EZT9_9CHLO</name>
<evidence type="ECO:0000313" key="2">
    <source>
        <dbReference type="Proteomes" id="UP001190700"/>
    </source>
</evidence>
<organism evidence="1 2">
    <name type="scientific">Cymbomonas tetramitiformis</name>
    <dbReference type="NCBI Taxonomy" id="36881"/>
    <lineage>
        <taxon>Eukaryota</taxon>
        <taxon>Viridiplantae</taxon>
        <taxon>Chlorophyta</taxon>
        <taxon>Pyramimonadophyceae</taxon>
        <taxon>Pyramimonadales</taxon>
        <taxon>Pyramimonadaceae</taxon>
        <taxon>Cymbomonas</taxon>
    </lineage>
</organism>
<evidence type="ECO:0000313" key="1">
    <source>
        <dbReference type="EMBL" id="KAK3246891.1"/>
    </source>
</evidence>
<accession>A0AAE0EZT9</accession>
<keyword evidence="2" id="KW-1185">Reference proteome</keyword>
<proteinExistence type="predicted"/>
<comment type="caution">
    <text evidence="1">The sequence shown here is derived from an EMBL/GenBank/DDBJ whole genome shotgun (WGS) entry which is preliminary data.</text>
</comment>
<dbReference type="AlphaFoldDB" id="A0AAE0EZT9"/>
<dbReference type="EMBL" id="LGRX02029382">
    <property type="protein sequence ID" value="KAK3246891.1"/>
    <property type="molecule type" value="Genomic_DNA"/>
</dbReference>
<dbReference type="Proteomes" id="UP001190700">
    <property type="component" value="Unassembled WGS sequence"/>
</dbReference>
<reference evidence="1 2" key="1">
    <citation type="journal article" date="2015" name="Genome Biol. Evol.">
        <title>Comparative Genomics of a Bacterivorous Green Alga Reveals Evolutionary Causalities and Consequences of Phago-Mixotrophic Mode of Nutrition.</title>
        <authorList>
            <person name="Burns J.A."/>
            <person name="Paasch A."/>
            <person name="Narechania A."/>
            <person name="Kim E."/>
        </authorList>
    </citation>
    <scope>NUCLEOTIDE SEQUENCE [LARGE SCALE GENOMIC DNA]</scope>
    <source>
        <strain evidence="1 2">PLY_AMNH</strain>
    </source>
</reference>